<dbReference type="EMBL" id="CAXITT010001228">
    <property type="protein sequence ID" value="CAL1548228.1"/>
    <property type="molecule type" value="Genomic_DNA"/>
</dbReference>
<dbReference type="InterPro" id="IPR036226">
    <property type="entry name" value="LipOase_C_sf"/>
</dbReference>
<comment type="caution">
    <text evidence="8">The sequence shown here is derived from an EMBL/GenBank/DDBJ whole genome shotgun (WGS) entry which is preliminary data.</text>
</comment>
<dbReference type="Proteomes" id="UP001497497">
    <property type="component" value="Unassembled WGS sequence"/>
</dbReference>
<accession>A0AAV2IQ38</accession>
<comment type="caution">
    <text evidence="5">Lacks conserved residue(s) required for the propagation of feature annotation.</text>
</comment>
<dbReference type="Gene3D" id="3.10.450.60">
    <property type="match status" value="1"/>
</dbReference>
<evidence type="ECO:0000256" key="4">
    <source>
        <dbReference type="ARBA" id="ARBA00023098"/>
    </source>
</evidence>
<evidence type="ECO:0000256" key="1">
    <source>
        <dbReference type="ARBA" id="ARBA00022723"/>
    </source>
</evidence>
<proteinExistence type="predicted"/>
<evidence type="ECO:0000256" key="5">
    <source>
        <dbReference type="PROSITE-ProRule" id="PRU00152"/>
    </source>
</evidence>
<dbReference type="AlphaFoldDB" id="A0AAV2IQ38"/>
<dbReference type="GO" id="GO:0034440">
    <property type="term" value="P:lipid oxidation"/>
    <property type="evidence" value="ECO:0007669"/>
    <property type="project" value="InterPro"/>
</dbReference>
<evidence type="ECO:0000313" key="8">
    <source>
        <dbReference type="EMBL" id="CAL1548228.1"/>
    </source>
</evidence>
<dbReference type="Gene3D" id="2.60.60.20">
    <property type="entry name" value="PLAT/LH2 domain"/>
    <property type="match status" value="1"/>
</dbReference>
<dbReference type="InterPro" id="IPR000907">
    <property type="entry name" value="LipOase"/>
</dbReference>
<keyword evidence="3" id="KW-0560">Oxidoreductase</keyword>
<feature type="domain" description="Lipoxygenase" evidence="7">
    <location>
        <begin position="127"/>
        <end position="673"/>
    </location>
</feature>
<dbReference type="Pfam" id="PF00305">
    <property type="entry name" value="Lipoxygenase"/>
    <property type="match status" value="1"/>
</dbReference>
<dbReference type="InterPro" id="IPR013819">
    <property type="entry name" value="LipOase_C"/>
</dbReference>
<evidence type="ECO:0000256" key="3">
    <source>
        <dbReference type="ARBA" id="ARBA00023002"/>
    </source>
</evidence>
<keyword evidence="2" id="KW-0223">Dioxygenase</keyword>
<evidence type="ECO:0000259" key="6">
    <source>
        <dbReference type="PROSITE" id="PS50095"/>
    </source>
</evidence>
<sequence>MAQLRGSNAYVVKVHTGNGFKTLTGDVNVVIKLYDDLNHSSEKIHLKTDLDEKAPCTFTIPGRDTKQLNNKGKISMIEFWRDSLELYNDRYLDKIEVDNVKTKETFVFPVFRWVKPNTCYQVRHLDTSLPQYDDDAQQEQRRTEIEERRKEYVLDQKFPNGPIQVKQLPRIEDFSCKHKLTLIYFRARLEIMKYLDNIFSGPWHSIEDRLNVYSDIGFPVPKNAEAWKEDVNFAMQRVASVNTSLIKLMTSVPEKFPVTDKILSPLLQGLSVRDAIKQKRLFVCDLEILDGLPVKDNFTLCAPIGLFFMDDSSQLKPVAIQLFQEPGPDNPIFTPGCNVWTWNMVKMWYNNAESFYHQSLTHLGLTHLMMESFALATERNLSVSHPVYKLLKPHFLDLMAINNLAITTLINDGGWIDRVTNAGHKGLHAVIVKRLETWKLDIDGILPQDLKKRGLDDPSVLPCYHYREDATLLYSAINRYVCDYLQLYYRAPKDLSGDYEIQSFVQELVKEKDYAKGGMGIKGLPGNGALTNLDQLQQICTSVIYISSVAHAATNFPQYDEYGFPPKWPLLFSGKPPTNPEVILQEGDLMKCLPDKATTLAIMEITKLLSTSPTKSLGDFETQYIFDPKALEILDRFRQELIDIGKTIGARNAKRMFPYTYLDPVEIPNSISI</sequence>
<name>A0AAV2IQ38_LYMST</name>
<dbReference type="PROSITE" id="PS00081">
    <property type="entry name" value="LIPOXYGENASE_2"/>
    <property type="match status" value="1"/>
</dbReference>
<evidence type="ECO:0000313" key="9">
    <source>
        <dbReference type="Proteomes" id="UP001497497"/>
    </source>
</evidence>
<dbReference type="InterPro" id="IPR036392">
    <property type="entry name" value="PLAT/LH2_dom_sf"/>
</dbReference>
<evidence type="ECO:0000256" key="2">
    <source>
        <dbReference type="ARBA" id="ARBA00022964"/>
    </source>
</evidence>
<dbReference type="SUPFAM" id="SSF49723">
    <property type="entry name" value="Lipase/lipooxygenase domain (PLAT/LH2 domain)"/>
    <property type="match status" value="1"/>
</dbReference>
<dbReference type="Gene3D" id="1.20.245.10">
    <property type="entry name" value="Lipoxygenase-1, Domain 5"/>
    <property type="match status" value="1"/>
</dbReference>
<evidence type="ECO:0000259" key="7">
    <source>
        <dbReference type="PROSITE" id="PS51393"/>
    </source>
</evidence>
<dbReference type="GO" id="GO:0046872">
    <property type="term" value="F:metal ion binding"/>
    <property type="evidence" value="ECO:0007669"/>
    <property type="project" value="UniProtKB-KW"/>
</dbReference>
<dbReference type="PROSITE" id="PS50095">
    <property type="entry name" value="PLAT"/>
    <property type="match status" value="1"/>
</dbReference>
<dbReference type="InterPro" id="IPR001024">
    <property type="entry name" value="PLAT/LH2_dom"/>
</dbReference>
<dbReference type="PROSITE" id="PS51393">
    <property type="entry name" value="LIPOXYGENASE_3"/>
    <property type="match status" value="1"/>
</dbReference>
<keyword evidence="1" id="KW-0479">Metal-binding</keyword>
<dbReference type="InterPro" id="IPR020834">
    <property type="entry name" value="LipOase_CS"/>
</dbReference>
<gene>
    <name evidence="8" type="ORF">GSLYS_00021545001</name>
</gene>
<dbReference type="PRINTS" id="PR00087">
    <property type="entry name" value="LIPOXYGENASE"/>
</dbReference>
<dbReference type="GO" id="GO:0016702">
    <property type="term" value="F:oxidoreductase activity, acting on single donors with incorporation of molecular oxygen, incorporation of two atoms of oxygen"/>
    <property type="evidence" value="ECO:0007669"/>
    <property type="project" value="InterPro"/>
</dbReference>
<dbReference type="PANTHER" id="PTHR11771">
    <property type="entry name" value="LIPOXYGENASE"/>
    <property type="match status" value="1"/>
</dbReference>
<organism evidence="8 9">
    <name type="scientific">Lymnaea stagnalis</name>
    <name type="common">Great pond snail</name>
    <name type="synonym">Helix stagnalis</name>
    <dbReference type="NCBI Taxonomy" id="6523"/>
    <lineage>
        <taxon>Eukaryota</taxon>
        <taxon>Metazoa</taxon>
        <taxon>Spiralia</taxon>
        <taxon>Lophotrochozoa</taxon>
        <taxon>Mollusca</taxon>
        <taxon>Gastropoda</taxon>
        <taxon>Heterobranchia</taxon>
        <taxon>Euthyneura</taxon>
        <taxon>Panpulmonata</taxon>
        <taxon>Hygrophila</taxon>
        <taxon>Lymnaeoidea</taxon>
        <taxon>Lymnaeidae</taxon>
        <taxon>Lymnaea</taxon>
    </lineage>
</organism>
<reference evidence="8 9" key="1">
    <citation type="submission" date="2024-04" db="EMBL/GenBank/DDBJ databases">
        <authorList>
            <consortium name="Genoscope - CEA"/>
            <person name="William W."/>
        </authorList>
    </citation>
    <scope>NUCLEOTIDE SEQUENCE [LARGE SCALE GENOMIC DNA]</scope>
</reference>
<dbReference type="SUPFAM" id="SSF48484">
    <property type="entry name" value="Lipoxigenase"/>
    <property type="match status" value="1"/>
</dbReference>
<protein>
    <submittedName>
        <fullName evidence="8">Uncharacterized protein</fullName>
    </submittedName>
</protein>
<keyword evidence="9" id="KW-1185">Reference proteome</keyword>
<keyword evidence="4" id="KW-0443">Lipid metabolism</keyword>
<dbReference type="Pfam" id="PF01477">
    <property type="entry name" value="PLAT"/>
    <property type="match status" value="1"/>
</dbReference>
<feature type="domain" description="PLAT" evidence="6">
    <location>
        <begin position="8"/>
        <end position="128"/>
    </location>
</feature>